<feature type="region of interest" description="Disordered" evidence="2">
    <location>
        <begin position="11"/>
        <end position="31"/>
    </location>
</feature>
<dbReference type="Proteomes" id="UP000614287">
    <property type="component" value="Unassembled WGS sequence"/>
</dbReference>
<sequence>MSFDILGVYQEAGMGRQEQPKPTPQAPLQRGHYLDGVESGASTAQTTFNEQAFKRDATNVITTWLETDDLDEGETLADRLKAMFIGVIDGDKDGELSDDEQTIAEALLDAGADYLTSKGVSDEDACALLDDWDSDAADRVLDFLAGSMPDGEAADEELNGFVFDEQAQEALFDAVYKKKTVIRNGRKVLKNVRISGTVRLSAKVKANLKRMQLKAQTAQAKFRRARSNHTRLKMGL</sequence>
<evidence type="ECO:0000256" key="1">
    <source>
        <dbReference type="SAM" id="Coils"/>
    </source>
</evidence>
<protein>
    <submittedName>
        <fullName evidence="3">Uncharacterized protein</fullName>
    </submittedName>
</protein>
<gene>
    <name evidence="3" type="ORF">GCM10009007_19350</name>
</gene>
<organism evidence="3 4">
    <name type="scientific">Formosimonas limnophila</name>
    <dbReference type="NCBI Taxonomy" id="1384487"/>
    <lineage>
        <taxon>Bacteria</taxon>
        <taxon>Pseudomonadati</taxon>
        <taxon>Pseudomonadota</taxon>
        <taxon>Betaproteobacteria</taxon>
        <taxon>Burkholderiales</taxon>
        <taxon>Burkholderiaceae</taxon>
        <taxon>Formosimonas</taxon>
    </lineage>
</organism>
<comment type="caution">
    <text evidence="3">The sequence shown here is derived from an EMBL/GenBank/DDBJ whole genome shotgun (WGS) entry which is preliminary data.</text>
</comment>
<evidence type="ECO:0000256" key="2">
    <source>
        <dbReference type="SAM" id="MobiDB-lite"/>
    </source>
</evidence>
<keyword evidence="1" id="KW-0175">Coiled coil</keyword>
<dbReference type="RefSeq" id="WP_189493770.1">
    <property type="nucleotide sequence ID" value="NZ_BMZG01000012.1"/>
</dbReference>
<keyword evidence="4" id="KW-1185">Reference proteome</keyword>
<reference evidence="3" key="2">
    <citation type="submission" date="2020-09" db="EMBL/GenBank/DDBJ databases">
        <authorList>
            <person name="Sun Q."/>
            <person name="Kim S."/>
        </authorList>
    </citation>
    <scope>NUCLEOTIDE SEQUENCE</scope>
    <source>
        <strain evidence="3">KCTC 32501</strain>
    </source>
</reference>
<dbReference type="EMBL" id="BMZG01000012">
    <property type="protein sequence ID" value="GHA78444.1"/>
    <property type="molecule type" value="Genomic_DNA"/>
</dbReference>
<dbReference type="AlphaFoldDB" id="A0A8J3CNX1"/>
<accession>A0A8J3CNX1</accession>
<evidence type="ECO:0000313" key="4">
    <source>
        <dbReference type="Proteomes" id="UP000614287"/>
    </source>
</evidence>
<proteinExistence type="predicted"/>
<feature type="coiled-coil region" evidence="1">
    <location>
        <begin position="201"/>
        <end position="228"/>
    </location>
</feature>
<evidence type="ECO:0000313" key="3">
    <source>
        <dbReference type="EMBL" id="GHA78444.1"/>
    </source>
</evidence>
<reference evidence="3" key="1">
    <citation type="journal article" date="2014" name="Int. J. Syst. Evol. Microbiol.">
        <title>Complete genome sequence of Corynebacterium casei LMG S-19264T (=DSM 44701T), isolated from a smear-ripened cheese.</title>
        <authorList>
            <consortium name="US DOE Joint Genome Institute (JGI-PGF)"/>
            <person name="Walter F."/>
            <person name="Albersmeier A."/>
            <person name="Kalinowski J."/>
            <person name="Ruckert C."/>
        </authorList>
    </citation>
    <scope>NUCLEOTIDE SEQUENCE</scope>
    <source>
        <strain evidence="3">KCTC 32501</strain>
    </source>
</reference>
<name>A0A8J3CNX1_9BURK</name>